<dbReference type="CDD" id="cd05129">
    <property type="entry name" value="RasGAP_RAP6"/>
    <property type="match status" value="1"/>
</dbReference>
<comment type="similarity">
    <text evidence="2">Belongs to the GAPVD1 family.</text>
</comment>
<dbReference type="SMART" id="SM00167">
    <property type="entry name" value="VPS9"/>
    <property type="match status" value="1"/>
</dbReference>
<dbReference type="GO" id="GO:0005829">
    <property type="term" value="C:cytosol"/>
    <property type="evidence" value="ECO:0007669"/>
    <property type="project" value="TreeGrafter"/>
</dbReference>
<comment type="caution">
    <text evidence="12">The sequence shown here is derived from an EMBL/GenBank/DDBJ whole genome shotgun (WGS) entry which is preliminary data.</text>
</comment>
<evidence type="ECO:0000256" key="4">
    <source>
        <dbReference type="ARBA" id="ARBA00022583"/>
    </source>
</evidence>
<feature type="compositionally biased region" description="Polar residues" evidence="9">
    <location>
        <begin position="480"/>
        <end position="494"/>
    </location>
</feature>
<dbReference type="GO" id="GO:0051049">
    <property type="term" value="P:regulation of transport"/>
    <property type="evidence" value="ECO:0007669"/>
    <property type="project" value="UniProtKB-ARBA"/>
</dbReference>
<sequence>MFSQDITVLRVNNCINIMSSRMDLMDLARHLRQEALFVQSEKQNLQSLNEKVMKTAENLYHLSWIARQQRQTLDNLLLSHTDSNLASCYHRSNVVETANFIDSYKQLGINDCSYSEFLQLLRENPKVLASCLNYGEKIDLSTMHQIVNIIMAAIYGNCILPEDEVHALVLLKELMSLQLAVSDNPRRLLRHGSCAFSRFYKIFSECLFSAKIFLTAALHEPIMNLLMADDLFLDIDPSKAAVRFHPQERLRHFGKEGTPEYAASLQNYRNWTIKKLVNITNRFIEEIRNNLYCFPQSLSWLARQMYNILMKAKRVEVREVGAMCADLVFAFFICPAIVDPESYGITDIPISYIARFNLMQVAQILQVLAMSKWEEIDRKLMDLYGKFEKDCMSSLLDLILEGSTTDSPADLVNQFQDLNRSAILITESELHSLVTFLKTVEAETSDPILKKTLYTMVNHLPTPQINGPSMPNGNLVREISTSSDNQPMTPSTKRSFLGKVGRKSSKLPSNMMLNSDNHADEANGLPEVDATVAAKTQLEDVLVVPILGIDFDCPGMLTEDKVLAMESQKKKTSLENGNLLEEGDALSVGPEIIEKRTRFSLSQDQEDKQVCNQYLVMTSVRIFLEKHDRYLQLFVRSFQELVVADEKAIKVEEFLNYLFNYVQNDPMWQTASVMQIEHAKAVIEHSVMSRIYTFALHPNGDGDVLRDKVLHEHMQKLSQVITPNHKDLRIPKIYHSECPWPSAQAELVNINAYKTPRDKIQCVLRCCNTIMNLLSMASNKSVPAADDLMPVLVYVLIKANPPHLLSTVQYVNTFYEKQLEGEEAYWWTQFASGVEFIKNMDYS</sequence>
<evidence type="ECO:0000259" key="10">
    <source>
        <dbReference type="PROSITE" id="PS50018"/>
    </source>
</evidence>
<comment type="subcellular location">
    <subcellularLocation>
        <location evidence="1">Membrane</location>
        <topology evidence="1">Peripheral membrane protein</topology>
    </subcellularLocation>
</comment>
<dbReference type="PROSITE" id="PS51205">
    <property type="entry name" value="VPS9"/>
    <property type="match status" value="1"/>
</dbReference>
<gene>
    <name evidence="12" type="primary">Gapvd1</name>
    <name evidence="12" type="ORF">AVEN_50084_1</name>
</gene>
<accession>A0A4Y2PFD2</accession>
<dbReference type="GO" id="GO:0005096">
    <property type="term" value="F:GTPase activator activity"/>
    <property type="evidence" value="ECO:0007669"/>
    <property type="project" value="UniProtKB-KW"/>
</dbReference>
<dbReference type="Gene3D" id="1.20.1050.80">
    <property type="entry name" value="VPS9 domain"/>
    <property type="match status" value="1"/>
</dbReference>
<dbReference type="GO" id="GO:0030139">
    <property type="term" value="C:endocytic vesicle"/>
    <property type="evidence" value="ECO:0007669"/>
    <property type="project" value="TreeGrafter"/>
</dbReference>
<dbReference type="InterPro" id="IPR041545">
    <property type="entry name" value="DUF5601"/>
</dbReference>
<proteinExistence type="inferred from homology"/>
<comment type="function">
    <text evidence="7">Acts both as a GTPase-activating protein (GAP) and a guanine nucleotide exchange factor (GEF), and participates in endocytosis.</text>
</comment>
<dbReference type="SMART" id="SM00323">
    <property type="entry name" value="RasGAP"/>
    <property type="match status" value="1"/>
</dbReference>
<dbReference type="PANTHER" id="PTHR23101:SF25">
    <property type="entry name" value="GTPASE-ACTIVATING PROTEIN AND VPS9 DOMAIN-CONTAINING PROTEIN 1"/>
    <property type="match status" value="1"/>
</dbReference>
<reference evidence="12 13" key="1">
    <citation type="journal article" date="2019" name="Sci. Rep.">
        <title>Orb-weaving spider Araneus ventricosus genome elucidates the spidroin gene catalogue.</title>
        <authorList>
            <person name="Kono N."/>
            <person name="Nakamura H."/>
            <person name="Ohtoshi R."/>
            <person name="Moran D.A.P."/>
            <person name="Shinohara A."/>
            <person name="Yoshida Y."/>
            <person name="Fujiwara M."/>
            <person name="Mori M."/>
            <person name="Tomita M."/>
            <person name="Arakawa K."/>
        </authorList>
    </citation>
    <scope>NUCLEOTIDE SEQUENCE [LARGE SCALE GENOMIC DNA]</scope>
</reference>
<dbReference type="InterPro" id="IPR008936">
    <property type="entry name" value="Rho_GTPase_activation_prot"/>
</dbReference>
<feature type="domain" description="Ras-GAP" evidence="10">
    <location>
        <begin position="170"/>
        <end position="370"/>
    </location>
</feature>
<keyword evidence="6" id="KW-0472">Membrane</keyword>
<dbReference type="FunFam" id="1.20.1050.80:FF:000001">
    <property type="entry name" value="GTPase-activating protein and VPS9 domain-containing protein 1 isoform X1"/>
    <property type="match status" value="1"/>
</dbReference>
<evidence type="ECO:0000256" key="8">
    <source>
        <dbReference type="ARBA" id="ARBA00068997"/>
    </source>
</evidence>
<organism evidence="12 13">
    <name type="scientific">Araneus ventricosus</name>
    <name type="common">Orbweaver spider</name>
    <name type="synonym">Epeira ventricosa</name>
    <dbReference type="NCBI Taxonomy" id="182803"/>
    <lineage>
        <taxon>Eukaryota</taxon>
        <taxon>Metazoa</taxon>
        <taxon>Ecdysozoa</taxon>
        <taxon>Arthropoda</taxon>
        <taxon>Chelicerata</taxon>
        <taxon>Arachnida</taxon>
        <taxon>Araneae</taxon>
        <taxon>Araneomorphae</taxon>
        <taxon>Entelegynae</taxon>
        <taxon>Araneoidea</taxon>
        <taxon>Araneidae</taxon>
        <taxon>Araneus</taxon>
    </lineage>
</organism>
<dbReference type="Pfam" id="PF02204">
    <property type="entry name" value="VPS9"/>
    <property type="match status" value="1"/>
</dbReference>
<dbReference type="GO" id="GO:0016020">
    <property type="term" value="C:membrane"/>
    <property type="evidence" value="ECO:0007669"/>
    <property type="project" value="UniProtKB-SubCell"/>
</dbReference>
<dbReference type="AlphaFoldDB" id="A0A4Y2PFD2"/>
<dbReference type="GO" id="GO:0005085">
    <property type="term" value="F:guanyl-nucleotide exchange factor activity"/>
    <property type="evidence" value="ECO:0007669"/>
    <property type="project" value="UniProtKB-KW"/>
</dbReference>
<dbReference type="PANTHER" id="PTHR23101">
    <property type="entry name" value="RAB GDP/GTP EXCHANGE FACTOR"/>
    <property type="match status" value="1"/>
</dbReference>
<dbReference type="GO" id="GO:0006897">
    <property type="term" value="P:endocytosis"/>
    <property type="evidence" value="ECO:0007669"/>
    <property type="project" value="UniProtKB-KW"/>
</dbReference>
<keyword evidence="4" id="KW-0254">Endocytosis</keyword>
<keyword evidence="13" id="KW-1185">Reference proteome</keyword>
<evidence type="ECO:0000256" key="1">
    <source>
        <dbReference type="ARBA" id="ARBA00004170"/>
    </source>
</evidence>
<dbReference type="Gene3D" id="1.10.246.120">
    <property type="match status" value="1"/>
</dbReference>
<feature type="region of interest" description="Disordered" evidence="9">
    <location>
        <begin position="480"/>
        <end position="511"/>
    </location>
</feature>
<dbReference type="InterPro" id="IPR037191">
    <property type="entry name" value="VPS9_dom_sf"/>
</dbReference>
<dbReference type="EMBL" id="BGPR01011116">
    <property type="protein sequence ID" value="GBN49693.1"/>
    <property type="molecule type" value="Genomic_DNA"/>
</dbReference>
<evidence type="ECO:0000259" key="11">
    <source>
        <dbReference type="PROSITE" id="PS51205"/>
    </source>
</evidence>
<evidence type="ECO:0000313" key="13">
    <source>
        <dbReference type="Proteomes" id="UP000499080"/>
    </source>
</evidence>
<evidence type="ECO:0000256" key="7">
    <source>
        <dbReference type="ARBA" id="ARBA00053914"/>
    </source>
</evidence>
<protein>
    <recommendedName>
        <fullName evidence="8">Receptor-mediated endocytosis protein 6 homolog</fullName>
    </recommendedName>
</protein>
<feature type="domain" description="VPS9" evidence="11">
    <location>
        <begin position="704"/>
        <end position="843"/>
    </location>
</feature>
<name>A0A4Y2PFD2_ARAVE</name>
<dbReference type="Pfam" id="PF18151">
    <property type="entry name" value="DUF5601"/>
    <property type="match status" value="1"/>
</dbReference>
<evidence type="ECO:0000256" key="6">
    <source>
        <dbReference type="ARBA" id="ARBA00023136"/>
    </source>
</evidence>
<evidence type="ECO:0000313" key="12">
    <source>
        <dbReference type="EMBL" id="GBN49693.1"/>
    </source>
</evidence>
<keyword evidence="5" id="KW-0344">Guanine-nucleotide releasing factor</keyword>
<dbReference type="OrthoDB" id="10264848at2759"/>
<dbReference type="InterPro" id="IPR003123">
    <property type="entry name" value="VPS9"/>
</dbReference>
<evidence type="ECO:0000256" key="2">
    <source>
        <dbReference type="ARBA" id="ARBA00008489"/>
    </source>
</evidence>
<evidence type="ECO:0000256" key="3">
    <source>
        <dbReference type="ARBA" id="ARBA00022468"/>
    </source>
</evidence>
<dbReference type="Proteomes" id="UP000499080">
    <property type="component" value="Unassembled WGS sequence"/>
</dbReference>
<dbReference type="SUPFAM" id="SSF109993">
    <property type="entry name" value="VPS9 domain"/>
    <property type="match status" value="1"/>
</dbReference>
<dbReference type="GO" id="GO:0031267">
    <property type="term" value="F:small GTPase binding"/>
    <property type="evidence" value="ECO:0007669"/>
    <property type="project" value="TreeGrafter"/>
</dbReference>
<dbReference type="InterPro" id="IPR001936">
    <property type="entry name" value="RasGAP_dom"/>
</dbReference>
<keyword evidence="3" id="KW-0343">GTPase activation</keyword>
<dbReference type="Pfam" id="PF00616">
    <property type="entry name" value="RasGAP"/>
    <property type="match status" value="1"/>
</dbReference>
<dbReference type="SUPFAM" id="SSF48350">
    <property type="entry name" value="GTPase activation domain, GAP"/>
    <property type="match status" value="1"/>
</dbReference>
<dbReference type="PROSITE" id="PS50018">
    <property type="entry name" value="RAS_GTPASE_ACTIV_2"/>
    <property type="match status" value="1"/>
</dbReference>
<dbReference type="InterPro" id="IPR045046">
    <property type="entry name" value="Vps9-like"/>
</dbReference>
<evidence type="ECO:0000256" key="9">
    <source>
        <dbReference type="SAM" id="MobiDB-lite"/>
    </source>
</evidence>
<dbReference type="Gene3D" id="1.10.506.10">
    <property type="entry name" value="GTPase Activation - p120gap, domain 1"/>
    <property type="match status" value="1"/>
</dbReference>
<evidence type="ECO:0000256" key="5">
    <source>
        <dbReference type="ARBA" id="ARBA00022658"/>
    </source>
</evidence>